<name>A0AA37T3D4_9GAMM</name>
<dbReference type="GO" id="GO:0016757">
    <property type="term" value="F:glycosyltransferase activity"/>
    <property type="evidence" value="ECO:0007669"/>
    <property type="project" value="InterPro"/>
</dbReference>
<feature type="domain" description="Glycosyl transferase family 1" evidence="1">
    <location>
        <begin position="218"/>
        <end position="373"/>
    </location>
</feature>
<dbReference type="AlphaFoldDB" id="A0AA37T3D4"/>
<organism evidence="3 4">
    <name type="scientific">Marinibactrum halimedae</name>
    <dbReference type="NCBI Taxonomy" id="1444977"/>
    <lineage>
        <taxon>Bacteria</taxon>
        <taxon>Pseudomonadati</taxon>
        <taxon>Pseudomonadota</taxon>
        <taxon>Gammaproteobacteria</taxon>
        <taxon>Cellvibrionales</taxon>
        <taxon>Cellvibrionaceae</taxon>
        <taxon>Marinibactrum</taxon>
    </lineage>
</organism>
<dbReference type="InterPro" id="IPR050194">
    <property type="entry name" value="Glycosyltransferase_grp1"/>
</dbReference>
<evidence type="ECO:0000259" key="2">
    <source>
        <dbReference type="Pfam" id="PF13439"/>
    </source>
</evidence>
<evidence type="ECO:0000259" key="1">
    <source>
        <dbReference type="Pfam" id="PF00534"/>
    </source>
</evidence>
<dbReference type="PANTHER" id="PTHR45947">
    <property type="entry name" value="SULFOQUINOVOSYL TRANSFERASE SQD2"/>
    <property type="match status" value="1"/>
</dbReference>
<evidence type="ECO:0000313" key="4">
    <source>
        <dbReference type="Proteomes" id="UP001156870"/>
    </source>
</evidence>
<comment type="caution">
    <text evidence="3">The sequence shown here is derived from an EMBL/GenBank/DDBJ whole genome shotgun (WGS) entry which is preliminary data.</text>
</comment>
<dbReference type="Pfam" id="PF00534">
    <property type="entry name" value="Glycos_transf_1"/>
    <property type="match status" value="1"/>
</dbReference>
<protein>
    <submittedName>
        <fullName evidence="3">Colanic acid biosynthesis glycosyltransferase WcaL</fullName>
    </submittedName>
</protein>
<dbReference type="PANTHER" id="PTHR45947:SF14">
    <property type="entry name" value="SLL1723 PROTEIN"/>
    <property type="match status" value="1"/>
</dbReference>
<dbReference type="Gene3D" id="3.40.50.2000">
    <property type="entry name" value="Glycogen Phosphorylase B"/>
    <property type="match status" value="2"/>
</dbReference>
<reference evidence="3 4" key="1">
    <citation type="journal article" date="2014" name="Int. J. Syst. Evol. Microbiol.">
        <title>Complete genome sequence of Corynebacterium casei LMG S-19264T (=DSM 44701T), isolated from a smear-ripened cheese.</title>
        <authorList>
            <consortium name="US DOE Joint Genome Institute (JGI-PGF)"/>
            <person name="Walter F."/>
            <person name="Albersmeier A."/>
            <person name="Kalinowski J."/>
            <person name="Ruckert C."/>
        </authorList>
    </citation>
    <scope>NUCLEOTIDE SEQUENCE [LARGE SCALE GENOMIC DNA]</scope>
    <source>
        <strain evidence="3 4">NBRC 110095</strain>
    </source>
</reference>
<feature type="domain" description="Glycosyltransferase subfamily 4-like N-terminal" evidence="2">
    <location>
        <begin position="112"/>
        <end position="212"/>
    </location>
</feature>
<dbReference type="SUPFAM" id="SSF53756">
    <property type="entry name" value="UDP-Glycosyltransferase/glycogen phosphorylase"/>
    <property type="match status" value="1"/>
</dbReference>
<dbReference type="Pfam" id="PF13439">
    <property type="entry name" value="Glyco_transf_4"/>
    <property type="match status" value="1"/>
</dbReference>
<keyword evidence="4" id="KW-1185">Reference proteome</keyword>
<dbReference type="EMBL" id="BSPD01000007">
    <property type="protein sequence ID" value="GLS24482.1"/>
    <property type="molecule type" value="Genomic_DNA"/>
</dbReference>
<dbReference type="InterPro" id="IPR001296">
    <property type="entry name" value="Glyco_trans_1"/>
</dbReference>
<gene>
    <name evidence="3" type="primary">redB</name>
    <name evidence="3" type="ORF">GCM10007877_01940</name>
</gene>
<evidence type="ECO:0000313" key="3">
    <source>
        <dbReference type="EMBL" id="GLS24482.1"/>
    </source>
</evidence>
<dbReference type="RefSeq" id="WP_232594346.1">
    <property type="nucleotide sequence ID" value="NZ_BSPD01000007.1"/>
</dbReference>
<dbReference type="Proteomes" id="UP001156870">
    <property type="component" value="Unassembled WGS sequence"/>
</dbReference>
<accession>A0AA37T3D4</accession>
<sequence length="419" mass="45720">MKNSKLKIGYLAPEIPGPSSTFVYTEIFGLQRLGYDVQSYSVHPVPEPKDHSLTPLYKSTQVLYGASPLSYLAADATSLVTAPVGYLKASVLCLKDAIKNVAKPRIALGLVARFMVASRLACQLKKDRVDHLHIHFAHISADIGMYAATMCGIPFSITAHANDIFDNSWLLNEKVSRSAFFATISQFNRVYLTQRGADEEKIKIIRCGIDPSKFISREKQPVNSTFLMGFLGRLVEKKGAAILLAACKQLSDQGVDFRLEIVGGGPLQDELQAFVANNNLSDKVSFLGAMSHSEVSSWLNGLNSFVLPCVKDRRGDMDGIPVALMEAMLMGVPVISTDISGLPELVMDQQTGFVAKTESAASLAKTIERMMATDEIGITKIVSSAIELVCQEFEQAANVEKLLHLIIENNDLPGVKQHV</sequence>
<proteinExistence type="predicted"/>
<dbReference type="InterPro" id="IPR028098">
    <property type="entry name" value="Glyco_trans_4-like_N"/>
</dbReference>